<protein>
    <submittedName>
        <fullName evidence="1">Uncharacterized protein</fullName>
    </submittedName>
</protein>
<reference evidence="1" key="1">
    <citation type="submission" date="2020-08" db="EMBL/GenBank/DDBJ databases">
        <title>Multicomponent nature underlies the extraordinary mechanical properties of spider dragline silk.</title>
        <authorList>
            <person name="Kono N."/>
            <person name="Nakamura H."/>
            <person name="Mori M."/>
            <person name="Yoshida Y."/>
            <person name="Ohtoshi R."/>
            <person name="Malay A.D."/>
            <person name="Moran D.A.P."/>
            <person name="Tomita M."/>
            <person name="Numata K."/>
            <person name="Arakawa K."/>
        </authorList>
    </citation>
    <scope>NUCLEOTIDE SEQUENCE</scope>
</reference>
<comment type="caution">
    <text evidence="1">The sequence shown here is derived from an EMBL/GenBank/DDBJ whole genome shotgun (WGS) entry which is preliminary data.</text>
</comment>
<evidence type="ECO:0000313" key="2">
    <source>
        <dbReference type="Proteomes" id="UP000887013"/>
    </source>
</evidence>
<gene>
    <name evidence="1" type="ORF">NPIL_477501</name>
</gene>
<organism evidence="1 2">
    <name type="scientific">Nephila pilipes</name>
    <name type="common">Giant wood spider</name>
    <name type="synonym">Nephila maculata</name>
    <dbReference type="NCBI Taxonomy" id="299642"/>
    <lineage>
        <taxon>Eukaryota</taxon>
        <taxon>Metazoa</taxon>
        <taxon>Ecdysozoa</taxon>
        <taxon>Arthropoda</taxon>
        <taxon>Chelicerata</taxon>
        <taxon>Arachnida</taxon>
        <taxon>Araneae</taxon>
        <taxon>Araneomorphae</taxon>
        <taxon>Entelegynae</taxon>
        <taxon>Araneoidea</taxon>
        <taxon>Nephilidae</taxon>
        <taxon>Nephila</taxon>
    </lineage>
</organism>
<keyword evidence="2" id="KW-1185">Reference proteome</keyword>
<evidence type="ECO:0000313" key="1">
    <source>
        <dbReference type="EMBL" id="GFT85374.1"/>
    </source>
</evidence>
<sequence length="120" mass="14074">MQNHCTTGDAYLTDVEHILISVMRVTSRRDVLSQWRDTNGWTLHATAQECAHRIPKKERRADVLVTFERERLSSTQRWRLLVDLHWRGGSHPRSVDPDRTRPAIFVDALDIQVEKEFLAR</sequence>
<proteinExistence type="predicted"/>
<dbReference type="EMBL" id="BMAW01023919">
    <property type="protein sequence ID" value="GFT85374.1"/>
    <property type="molecule type" value="Genomic_DNA"/>
</dbReference>
<accession>A0A8X6PRM9</accession>
<name>A0A8X6PRM9_NEPPI</name>
<dbReference type="Proteomes" id="UP000887013">
    <property type="component" value="Unassembled WGS sequence"/>
</dbReference>
<dbReference type="AlphaFoldDB" id="A0A8X6PRM9"/>